<dbReference type="EMBL" id="LAZP02000844">
    <property type="protein sequence ID" value="PFH55588.1"/>
    <property type="molecule type" value="Genomic_DNA"/>
</dbReference>
<keyword evidence="2" id="KW-0812">Transmembrane</keyword>
<gene>
    <name evidence="3" type="ORF">XA68_17987</name>
</gene>
<dbReference type="OrthoDB" id="195446at2759"/>
<protein>
    <submittedName>
        <fullName evidence="3">Uncharacterized protein</fullName>
    </submittedName>
</protein>
<reference evidence="3 4" key="1">
    <citation type="journal article" date="2015" name="BMC Genomics">
        <title>Gene expression during zombie ant biting behavior reflects the complexity underlying fungal parasitic behavioral manipulation.</title>
        <authorList>
            <person name="de Bekker C."/>
            <person name="Ohm R.A."/>
            <person name="Loreto R.G."/>
            <person name="Sebastian A."/>
            <person name="Albert I."/>
            <person name="Merrow M."/>
            <person name="Brachmann A."/>
            <person name="Hughes D.P."/>
        </authorList>
    </citation>
    <scope>NUCLEOTIDE SEQUENCE [LARGE SCALE GENOMIC DNA]</scope>
    <source>
        <strain evidence="3 4">SC16a</strain>
    </source>
</reference>
<sequence length="148" mass="16352">MSSPNVNADNKGPGSQFVTNGPGDQNVASGSGVVYRVDQINNLFSVPHIGAKGIPSLRHLHQLLDAPELLSQSPSRTDVVRWLMRQPEQTPLDVPGTERWILTSSEFLAWKDPSSPKRLLWMHGILIIIIIIMMIIIIQYASCLCAKV</sequence>
<dbReference type="AlphaFoldDB" id="A0A2A9P2N3"/>
<reference evidence="3 4" key="2">
    <citation type="journal article" date="2017" name="Sci. Rep.">
        <title>Ant-infecting Ophiocordyceps genomes reveal a high diversity of potential behavioral manipulation genes and a possible major role for enterotoxins.</title>
        <authorList>
            <person name="de Bekker C."/>
            <person name="Ohm R.A."/>
            <person name="Evans H.C."/>
            <person name="Brachmann A."/>
            <person name="Hughes D.P."/>
        </authorList>
    </citation>
    <scope>NUCLEOTIDE SEQUENCE [LARGE SCALE GENOMIC DNA]</scope>
    <source>
        <strain evidence="3 4">SC16a</strain>
    </source>
</reference>
<accession>A0A2A9P2N3</accession>
<keyword evidence="4" id="KW-1185">Reference proteome</keyword>
<evidence type="ECO:0000256" key="1">
    <source>
        <dbReference type="SAM" id="MobiDB-lite"/>
    </source>
</evidence>
<feature type="region of interest" description="Disordered" evidence="1">
    <location>
        <begin position="1"/>
        <end position="23"/>
    </location>
</feature>
<keyword evidence="2" id="KW-1133">Transmembrane helix</keyword>
<keyword evidence="2" id="KW-0472">Membrane</keyword>
<evidence type="ECO:0000256" key="2">
    <source>
        <dbReference type="SAM" id="Phobius"/>
    </source>
</evidence>
<name>A0A2A9P2N3_OPHUN</name>
<dbReference type="Proteomes" id="UP000037136">
    <property type="component" value="Unassembled WGS sequence"/>
</dbReference>
<organism evidence="3 4">
    <name type="scientific">Ophiocordyceps unilateralis</name>
    <name type="common">Zombie-ant fungus</name>
    <name type="synonym">Torrubia unilateralis</name>
    <dbReference type="NCBI Taxonomy" id="268505"/>
    <lineage>
        <taxon>Eukaryota</taxon>
        <taxon>Fungi</taxon>
        <taxon>Dikarya</taxon>
        <taxon>Ascomycota</taxon>
        <taxon>Pezizomycotina</taxon>
        <taxon>Sordariomycetes</taxon>
        <taxon>Hypocreomycetidae</taxon>
        <taxon>Hypocreales</taxon>
        <taxon>Ophiocordycipitaceae</taxon>
        <taxon>Ophiocordyceps</taxon>
    </lineage>
</organism>
<evidence type="ECO:0000313" key="3">
    <source>
        <dbReference type="EMBL" id="PFH55588.1"/>
    </source>
</evidence>
<feature type="transmembrane region" description="Helical" evidence="2">
    <location>
        <begin position="119"/>
        <end position="141"/>
    </location>
</feature>
<proteinExistence type="predicted"/>
<evidence type="ECO:0000313" key="4">
    <source>
        <dbReference type="Proteomes" id="UP000037136"/>
    </source>
</evidence>
<comment type="caution">
    <text evidence="3">The sequence shown here is derived from an EMBL/GenBank/DDBJ whole genome shotgun (WGS) entry which is preliminary data.</text>
</comment>